<name>A0A0E9VCY7_ANGAN</name>
<reference evidence="1" key="2">
    <citation type="journal article" date="2015" name="Fish Shellfish Immunol.">
        <title>Early steps in the European eel (Anguilla anguilla)-Vibrio vulnificus interaction in the gills: Role of the RtxA13 toxin.</title>
        <authorList>
            <person name="Callol A."/>
            <person name="Pajuelo D."/>
            <person name="Ebbesson L."/>
            <person name="Teles M."/>
            <person name="MacKenzie S."/>
            <person name="Amaro C."/>
        </authorList>
    </citation>
    <scope>NUCLEOTIDE SEQUENCE</scope>
</reference>
<protein>
    <submittedName>
        <fullName evidence="1">Uncharacterized protein</fullName>
    </submittedName>
</protein>
<sequence length="58" mass="6345">MTISAHSTAVTSPVLNTRASILQSTCCRLPLLILCLSRLRCPASCTCDCRQPINYFSL</sequence>
<dbReference type="AlphaFoldDB" id="A0A0E9VCY7"/>
<proteinExistence type="predicted"/>
<dbReference type="EMBL" id="GBXM01032593">
    <property type="protein sequence ID" value="JAH75984.1"/>
    <property type="molecule type" value="Transcribed_RNA"/>
</dbReference>
<reference evidence="1" key="1">
    <citation type="submission" date="2014-11" db="EMBL/GenBank/DDBJ databases">
        <authorList>
            <person name="Amaro Gonzalez C."/>
        </authorList>
    </citation>
    <scope>NUCLEOTIDE SEQUENCE</scope>
</reference>
<accession>A0A0E9VCY7</accession>
<evidence type="ECO:0000313" key="1">
    <source>
        <dbReference type="EMBL" id="JAH75984.1"/>
    </source>
</evidence>
<organism evidence="1">
    <name type="scientific">Anguilla anguilla</name>
    <name type="common">European freshwater eel</name>
    <name type="synonym">Muraena anguilla</name>
    <dbReference type="NCBI Taxonomy" id="7936"/>
    <lineage>
        <taxon>Eukaryota</taxon>
        <taxon>Metazoa</taxon>
        <taxon>Chordata</taxon>
        <taxon>Craniata</taxon>
        <taxon>Vertebrata</taxon>
        <taxon>Euteleostomi</taxon>
        <taxon>Actinopterygii</taxon>
        <taxon>Neopterygii</taxon>
        <taxon>Teleostei</taxon>
        <taxon>Anguilliformes</taxon>
        <taxon>Anguillidae</taxon>
        <taxon>Anguilla</taxon>
    </lineage>
</organism>